<dbReference type="EMBL" id="DS231718">
    <property type="protein sequence ID" value="KNB16213.1"/>
    <property type="molecule type" value="Genomic_DNA"/>
</dbReference>
<protein>
    <recommendedName>
        <fullName evidence="3">Heterokaryon incompatibility domain-containing protein</fullName>
    </recommendedName>
</protein>
<dbReference type="VEuPathDB" id="FungiDB:FOXG_14659"/>
<accession>A0A0J9VZK3</accession>
<dbReference type="InterPro" id="IPR052895">
    <property type="entry name" value="HetReg/Transcr_Mod"/>
</dbReference>
<reference evidence="1" key="1">
    <citation type="submission" date="2007-04" db="EMBL/GenBank/DDBJ databases">
        <authorList>
            <consortium name="The Broad Institute Genome Sequencing Platform"/>
            <person name="Birren B."/>
            <person name="Lander E."/>
            <person name="Galagan J."/>
            <person name="Nusbaum C."/>
            <person name="Devon K."/>
            <person name="Ma L.-J."/>
            <person name="Jaffe D."/>
            <person name="Butler J."/>
            <person name="Alvarez P."/>
            <person name="Gnerre S."/>
            <person name="Grabherr M."/>
            <person name="Kleber M."/>
            <person name="Mauceli E."/>
            <person name="Brockman W."/>
            <person name="MacCallum I.A."/>
            <person name="Young S."/>
            <person name="LaButti K."/>
            <person name="DeCaprio D."/>
            <person name="Crawford M."/>
            <person name="Koehrsen M."/>
            <person name="Engels R."/>
            <person name="Montgomery P."/>
            <person name="Pearson M."/>
            <person name="Howarth C."/>
            <person name="Larson L."/>
            <person name="White J."/>
            <person name="O'Leary S."/>
            <person name="Kodira C."/>
            <person name="Zeng Q."/>
            <person name="Yandava C."/>
            <person name="Alvarado L."/>
            <person name="Kistler C."/>
            <person name="Shim W.-B."/>
            <person name="Kang S."/>
            <person name="Woloshuk C."/>
        </authorList>
    </citation>
    <scope>NUCLEOTIDE SEQUENCE</scope>
    <source>
        <strain evidence="1">4287</strain>
    </source>
</reference>
<organism evidence="1 2">
    <name type="scientific">Fusarium oxysporum f. sp. lycopersici (strain 4287 / CBS 123668 / FGSC 9935 / NRRL 34936)</name>
    <name type="common">Fusarium vascular wilt of tomato</name>
    <dbReference type="NCBI Taxonomy" id="426428"/>
    <lineage>
        <taxon>Eukaryota</taxon>
        <taxon>Fungi</taxon>
        <taxon>Dikarya</taxon>
        <taxon>Ascomycota</taxon>
        <taxon>Pezizomycotina</taxon>
        <taxon>Sordariomycetes</taxon>
        <taxon>Hypocreomycetidae</taxon>
        <taxon>Hypocreales</taxon>
        <taxon>Nectriaceae</taxon>
        <taxon>Fusarium</taxon>
        <taxon>Fusarium oxysporum species complex</taxon>
    </lineage>
</organism>
<evidence type="ECO:0000313" key="2">
    <source>
        <dbReference type="Proteomes" id="UP000009097"/>
    </source>
</evidence>
<dbReference type="RefSeq" id="XP_018254258.1">
    <property type="nucleotide sequence ID" value="XM_018394715.1"/>
</dbReference>
<dbReference type="Pfam" id="PF26639">
    <property type="entry name" value="Het-6_barrel"/>
    <property type="match status" value="1"/>
</dbReference>
<dbReference type="KEGG" id="fox:FOXG_14659"/>
<name>A0A0J9VZK3_FUSO4</name>
<evidence type="ECO:0008006" key="3">
    <source>
        <dbReference type="Google" id="ProtNLM"/>
    </source>
</evidence>
<dbReference type="PANTHER" id="PTHR24148">
    <property type="entry name" value="ANKYRIN REPEAT DOMAIN-CONTAINING PROTEIN 39 HOMOLOG-RELATED"/>
    <property type="match status" value="1"/>
</dbReference>
<dbReference type="AlphaFoldDB" id="A0A0J9VZK3"/>
<gene>
    <name evidence="1" type="ORF">FOXG_14659</name>
</gene>
<evidence type="ECO:0000313" key="1">
    <source>
        <dbReference type="EMBL" id="KNB16213.1"/>
    </source>
</evidence>
<reference evidence="1" key="2">
    <citation type="journal article" date="2010" name="Nature">
        <title>Comparative genomics reveals mobile pathogenicity chromosomes in Fusarium.</title>
        <authorList>
            <person name="Ma L.J."/>
            <person name="van der Does H.C."/>
            <person name="Borkovich K.A."/>
            <person name="Coleman J.J."/>
            <person name="Daboussi M.J."/>
            <person name="Di Pietro A."/>
            <person name="Dufresne M."/>
            <person name="Freitag M."/>
            <person name="Grabherr M."/>
            <person name="Henrissat B."/>
            <person name="Houterman P.M."/>
            <person name="Kang S."/>
            <person name="Shim W.B."/>
            <person name="Woloshuk C."/>
            <person name="Xie X."/>
            <person name="Xu J.R."/>
            <person name="Antoniw J."/>
            <person name="Baker S.E."/>
            <person name="Bluhm B.H."/>
            <person name="Breakspear A."/>
            <person name="Brown D.W."/>
            <person name="Butchko R.A."/>
            <person name="Chapman S."/>
            <person name="Coulson R."/>
            <person name="Coutinho P.M."/>
            <person name="Danchin E.G."/>
            <person name="Diener A."/>
            <person name="Gale L.R."/>
            <person name="Gardiner D.M."/>
            <person name="Goff S."/>
            <person name="Hammond-Kosack K.E."/>
            <person name="Hilburn K."/>
            <person name="Hua-Van A."/>
            <person name="Jonkers W."/>
            <person name="Kazan K."/>
            <person name="Kodira C.D."/>
            <person name="Koehrsen M."/>
            <person name="Kumar L."/>
            <person name="Lee Y.H."/>
            <person name="Li L."/>
            <person name="Manners J.M."/>
            <person name="Miranda-Saavedra D."/>
            <person name="Mukherjee M."/>
            <person name="Park G."/>
            <person name="Park J."/>
            <person name="Park S.Y."/>
            <person name="Proctor R.H."/>
            <person name="Regev A."/>
            <person name="Ruiz-Roldan M.C."/>
            <person name="Sain D."/>
            <person name="Sakthikumar S."/>
            <person name="Sykes S."/>
            <person name="Schwartz D.C."/>
            <person name="Turgeon B.G."/>
            <person name="Wapinski I."/>
            <person name="Yoder O."/>
            <person name="Young S."/>
            <person name="Zeng Q."/>
            <person name="Zhou S."/>
            <person name="Galagan J."/>
            <person name="Cuomo C.A."/>
            <person name="Kistler H.C."/>
            <person name="Rep M."/>
        </authorList>
    </citation>
    <scope>NUCLEOTIDE SEQUENCE [LARGE SCALE GENOMIC DNA]</scope>
    <source>
        <strain evidence="1">4287</strain>
    </source>
</reference>
<sequence length="315" mass="35072">MIQTISSCNGPEKPTLTTLIEVSRRFEASNCRDKIFALLGLVCEQDRRLEPDYEQPVPTLLMNVVEFLVRSWGNLHILLGNRFEVNPDGPSWTPDLGSRLRGDTTLRVFNKTFKADNGQEPTVEIDRVLRTLSCKGVLLGATRRVIGPHVQGQKLADGADFDQETDKSLLCRTLVMEHDSTTPGEDPSYPAPGEFVDIMQALFEQKPVPASLIYEGSHIERFIEYTSLFTKSVENASSNRCFFVTGSGSMGMGPFSMKPDDIIVVLFGSPFCLVLRSVQGTDWYNLIGDAYVHGAMDGEFVKGTKPDDYRTFTLV</sequence>
<dbReference type="OrthoDB" id="3477286at2759"/>
<dbReference type="Proteomes" id="UP000009097">
    <property type="component" value="Unassembled WGS sequence"/>
</dbReference>
<proteinExistence type="predicted"/>
<dbReference type="GeneID" id="28955802"/>
<dbReference type="PANTHER" id="PTHR24148:SF64">
    <property type="entry name" value="HETEROKARYON INCOMPATIBILITY DOMAIN-CONTAINING PROTEIN"/>
    <property type="match status" value="1"/>
</dbReference>